<dbReference type="RefSeq" id="WP_078666139.1">
    <property type="nucleotide sequence ID" value="NZ_FUXM01000030.1"/>
</dbReference>
<accession>A0A1T4RGV2</accession>
<dbReference type="InterPro" id="IPR010787">
    <property type="entry name" value="DUF1385"/>
</dbReference>
<keyword evidence="3" id="KW-1185">Reference proteome</keyword>
<dbReference type="OrthoDB" id="9784805at2"/>
<keyword evidence="1" id="KW-1133">Transmembrane helix</keyword>
<keyword evidence="1" id="KW-0812">Transmembrane</keyword>
<dbReference type="Proteomes" id="UP000189933">
    <property type="component" value="Unassembled WGS sequence"/>
</dbReference>
<dbReference type="PANTHER" id="PTHR42867">
    <property type="entry name" value="MEMBRANE PROTEIN-RELATED"/>
    <property type="match status" value="1"/>
</dbReference>
<organism evidence="2 3">
    <name type="scientific">Carboxydocella sporoproducens DSM 16521</name>
    <dbReference type="NCBI Taxonomy" id="1121270"/>
    <lineage>
        <taxon>Bacteria</taxon>
        <taxon>Bacillati</taxon>
        <taxon>Bacillota</taxon>
        <taxon>Clostridia</taxon>
        <taxon>Eubacteriales</taxon>
        <taxon>Clostridiales Family XVI. Incertae Sedis</taxon>
        <taxon>Carboxydocella</taxon>
    </lineage>
</organism>
<feature type="transmembrane region" description="Helical" evidence="1">
    <location>
        <begin position="96"/>
        <end position="114"/>
    </location>
</feature>
<evidence type="ECO:0000256" key="1">
    <source>
        <dbReference type="SAM" id="Phobius"/>
    </source>
</evidence>
<dbReference type="PANTHER" id="PTHR42867:SF1">
    <property type="entry name" value="MEMBRANE PROTEIN-RELATED"/>
    <property type="match status" value="1"/>
</dbReference>
<evidence type="ECO:0000313" key="3">
    <source>
        <dbReference type="Proteomes" id="UP000189933"/>
    </source>
</evidence>
<keyword evidence="1" id="KW-0472">Membrane</keyword>
<dbReference type="AlphaFoldDB" id="A0A1T4RGV2"/>
<feature type="transmembrane region" description="Helical" evidence="1">
    <location>
        <begin position="195"/>
        <end position="214"/>
    </location>
</feature>
<gene>
    <name evidence="2" type="ORF">SAMN02745885_02117</name>
</gene>
<evidence type="ECO:0000313" key="2">
    <source>
        <dbReference type="EMBL" id="SKA15244.1"/>
    </source>
</evidence>
<protein>
    <submittedName>
        <fullName evidence="2">Uncharacterized conserved protein YqhQ</fullName>
    </submittedName>
</protein>
<name>A0A1T4RGV2_9FIRM</name>
<reference evidence="3" key="1">
    <citation type="submission" date="2017-02" db="EMBL/GenBank/DDBJ databases">
        <authorList>
            <person name="Varghese N."/>
            <person name="Submissions S."/>
        </authorList>
    </citation>
    <scope>NUCLEOTIDE SEQUENCE [LARGE SCALE GENOMIC DNA]</scope>
    <source>
        <strain evidence="3">DSM 16521</strain>
    </source>
</reference>
<feature type="transmembrane region" description="Helical" evidence="1">
    <location>
        <begin position="220"/>
        <end position="242"/>
    </location>
</feature>
<dbReference type="EMBL" id="FUXM01000030">
    <property type="protein sequence ID" value="SKA15244.1"/>
    <property type="molecule type" value="Genomic_DNA"/>
</dbReference>
<proteinExistence type="predicted"/>
<dbReference type="Pfam" id="PF07136">
    <property type="entry name" value="DUF1385"/>
    <property type="match status" value="1"/>
</dbReference>
<feature type="transmembrane region" description="Helical" evidence="1">
    <location>
        <begin position="134"/>
        <end position="152"/>
    </location>
</feature>
<sequence length="295" mass="32808">MSKKECFQYGGQAVIEGVMMRGPQEMAIAVRLPDGTIEVEKQQLSSWLTKWPWLKWPGFRGVVALLEALVVGTRALAWSASKAMPEEEGELNTKELVLTIAFALGLGILLFVIIPTGAVKLVEKWVTTPLGQNIAEGGLRIAIFLAYIGLISRMKDIQRVFQYHGAEHKVIHTYEAGLELTVENARGFSPLHPRCGTSFLLVVMVVSIFVFAFLGHPPNLLWRIGSRILLMPLVAAISYEFIKLSGRYGDRWWLKWLVAPGLGLQRLTTREPDDSQLEVAIHALKAVLRGEEHAG</sequence>